<dbReference type="PANTHER" id="PTHR40060:SF1">
    <property type="entry name" value="UPF0316 PROTEIN YEBE"/>
    <property type="match status" value="1"/>
</dbReference>
<dbReference type="InterPro" id="IPR044035">
    <property type="entry name" value="DUF5698"/>
</dbReference>
<dbReference type="STRING" id="1120990.SAMN03080614_102114"/>
<keyword evidence="4 6" id="KW-1133">Transmembrane helix</keyword>
<evidence type="ECO:0000313" key="9">
    <source>
        <dbReference type="EMBL" id="SES93030.1"/>
    </source>
</evidence>
<keyword evidence="3 6" id="KW-0812">Transmembrane</keyword>
<dbReference type="GO" id="GO:0005886">
    <property type="term" value="C:plasma membrane"/>
    <property type="evidence" value="ECO:0007669"/>
    <property type="project" value="UniProtKB-SubCell"/>
</dbReference>
<dbReference type="OrthoDB" id="48231at2"/>
<dbReference type="RefSeq" id="WP_091350535.1">
    <property type="nucleotide sequence ID" value="NZ_FOIF01000021.1"/>
</dbReference>
<dbReference type="CDD" id="cd16381">
    <property type="entry name" value="YitT_C_like_1"/>
    <property type="match status" value="1"/>
</dbReference>
<evidence type="ECO:0000256" key="2">
    <source>
        <dbReference type="ARBA" id="ARBA00022475"/>
    </source>
</evidence>
<dbReference type="Pfam" id="PF18955">
    <property type="entry name" value="DUF5698"/>
    <property type="match status" value="1"/>
</dbReference>
<accession>A0A1I0AIE6</accession>
<evidence type="ECO:0000256" key="4">
    <source>
        <dbReference type="ARBA" id="ARBA00022989"/>
    </source>
</evidence>
<dbReference type="InterPro" id="IPR019264">
    <property type="entry name" value="DUF2179"/>
</dbReference>
<evidence type="ECO:0000256" key="6">
    <source>
        <dbReference type="HAMAP-Rule" id="MF_01515"/>
    </source>
</evidence>
<dbReference type="Proteomes" id="UP000243819">
    <property type="component" value="Unassembled WGS sequence"/>
</dbReference>
<feature type="transmembrane region" description="Helical" evidence="6">
    <location>
        <begin position="60"/>
        <end position="80"/>
    </location>
</feature>
<evidence type="ECO:0000256" key="3">
    <source>
        <dbReference type="ARBA" id="ARBA00022692"/>
    </source>
</evidence>
<sequence>MLFLELAFIFFSRVIDVSMATMRMLLIVKGKRLQVALIGFFEVIIYIVVLGRVVNSLDKPLNLLVYALGFATGNYVGMYIEEKLALGYIAVQVIPSEHDFEIIDKLRDNGYGVTVLEGMGKAGLKHILTVYAPRKELTKILDLVGELDTKAFTAIMDAKKTLGGYYRQQNKGK</sequence>
<dbReference type="PANTHER" id="PTHR40060">
    <property type="entry name" value="UPF0316 PROTEIN YEBE"/>
    <property type="match status" value="1"/>
</dbReference>
<protein>
    <recommendedName>
        <fullName evidence="6">UPF0316 protein SAMN03080614_102114</fullName>
    </recommendedName>
</protein>
<dbReference type="InterPro" id="IPR022930">
    <property type="entry name" value="UPF0316"/>
</dbReference>
<feature type="domain" description="DUF5698" evidence="8">
    <location>
        <begin position="21"/>
        <end position="78"/>
    </location>
</feature>
<comment type="subcellular location">
    <subcellularLocation>
        <location evidence="1 6">Cell membrane</location>
        <topology evidence="1 6">Multi-pass membrane protein</topology>
    </subcellularLocation>
</comment>
<evidence type="ECO:0000256" key="1">
    <source>
        <dbReference type="ARBA" id="ARBA00004651"/>
    </source>
</evidence>
<dbReference type="NCBIfam" id="NF003194">
    <property type="entry name" value="PRK04164.1-5"/>
    <property type="match status" value="1"/>
</dbReference>
<feature type="domain" description="DUF2179" evidence="7">
    <location>
        <begin position="111"/>
        <end position="163"/>
    </location>
</feature>
<keyword evidence="2 6" id="KW-1003">Cell membrane</keyword>
<proteinExistence type="inferred from homology"/>
<evidence type="ECO:0000313" key="10">
    <source>
        <dbReference type="Proteomes" id="UP000243819"/>
    </source>
</evidence>
<dbReference type="Pfam" id="PF10035">
    <property type="entry name" value="DUF2179"/>
    <property type="match status" value="1"/>
</dbReference>
<evidence type="ECO:0000259" key="7">
    <source>
        <dbReference type="Pfam" id="PF10035"/>
    </source>
</evidence>
<evidence type="ECO:0000259" key="8">
    <source>
        <dbReference type="Pfam" id="PF18955"/>
    </source>
</evidence>
<dbReference type="EMBL" id="FOIF01000021">
    <property type="protein sequence ID" value="SES93030.1"/>
    <property type="molecule type" value="Genomic_DNA"/>
</dbReference>
<dbReference type="AlphaFoldDB" id="A0A1I0AIE6"/>
<comment type="similarity">
    <text evidence="6">Belongs to the UPF0316 family.</text>
</comment>
<reference evidence="10" key="1">
    <citation type="submission" date="2016-10" db="EMBL/GenBank/DDBJ databases">
        <authorList>
            <person name="Varghese N."/>
            <person name="Submissions S."/>
        </authorList>
    </citation>
    <scope>NUCLEOTIDE SEQUENCE [LARGE SCALE GENOMIC DNA]</scope>
    <source>
        <strain evidence="10">DSM 13577</strain>
    </source>
</reference>
<evidence type="ECO:0000256" key="5">
    <source>
        <dbReference type="ARBA" id="ARBA00023136"/>
    </source>
</evidence>
<keyword evidence="5 6" id="KW-0472">Membrane</keyword>
<feature type="transmembrane region" description="Helical" evidence="6">
    <location>
        <begin position="35"/>
        <end position="54"/>
    </location>
</feature>
<organism evidence="9 10">
    <name type="scientific">Anaerobranca gottschalkii DSM 13577</name>
    <dbReference type="NCBI Taxonomy" id="1120990"/>
    <lineage>
        <taxon>Bacteria</taxon>
        <taxon>Bacillati</taxon>
        <taxon>Bacillota</taxon>
        <taxon>Clostridia</taxon>
        <taxon>Eubacteriales</taxon>
        <taxon>Proteinivoracaceae</taxon>
        <taxon>Anaerobranca</taxon>
    </lineage>
</organism>
<name>A0A1I0AIE6_9FIRM</name>
<keyword evidence="10" id="KW-1185">Reference proteome</keyword>
<dbReference type="HAMAP" id="MF_01515">
    <property type="entry name" value="UPF0316"/>
    <property type="match status" value="1"/>
</dbReference>
<dbReference type="NCBIfam" id="NF003191">
    <property type="entry name" value="PRK04164.1-2"/>
    <property type="match status" value="1"/>
</dbReference>
<gene>
    <name evidence="9" type="ORF">SAMN03080614_102114</name>
</gene>